<dbReference type="GO" id="GO:0008927">
    <property type="term" value="F:mannonate dehydratase activity"/>
    <property type="evidence" value="ECO:0007669"/>
    <property type="project" value="UniProtKB-ARBA"/>
</dbReference>
<reference evidence="5 6" key="1">
    <citation type="submission" date="2019-03" db="EMBL/GenBank/DDBJ databases">
        <title>Genomic Encyclopedia of Type Strains, Phase IV (KMG-IV): sequencing the most valuable type-strain genomes for metagenomic binning, comparative biology and taxonomic classification.</title>
        <authorList>
            <person name="Goeker M."/>
        </authorList>
    </citation>
    <scope>NUCLEOTIDE SEQUENCE [LARGE SCALE GENOMIC DNA]</scope>
    <source>
        <strain evidence="5 6">LX-B</strain>
    </source>
</reference>
<comment type="function">
    <text evidence="1">Has no detectable activity with D-mannonate and with a panel of 70 other acid sugars (in vitro), in spite of the conservation of the residues that are expected to be important for catalytic activity and cofactor binding. May have evolved a divergent function.</text>
</comment>
<keyword evidence="3" id="KW-0479">Metal-binding</keyword>
<dbReference type="NCBIfam" id="NF011654">
    <property type="entry name" value="PRK15072.1"/>
    <property type="match status" value="1"/>
</dbReference>
<dbReference type="RefSeq" id="WP_279388736.1">
    <property type="nucleotide sequence ID" value="NZ_SLUN01000005.1"/>
</dbReference>
<protein>
    <submittedName>
        <fullName evidence="5">D-mannonate dehydratase</fullName>
    </submittedName>
</protein>
<dbReference type="Pfam" id="PF13378">
    <property type="entry name" value="MR_MLE_C"/>
    <property type="match status" value="1"/>
</dbReference>
<evidence type="ECO:0000256" key="3">
    <source>
        <dbReference type="ARBA" id="ARBA00022723"/>
    </source>
</evidence>
<dbReference type="InterPro" id="IPR029065">
    <property type="entry name" value="Enolase_C-like"/>
</dbReference>
<dbReference type="SFLD" id="SFLDG00179">
    <property type="entry name" value="mandelate_racemase"/>
    <property type="match status" value="1"/>
</dbReference>
<sequence length="396" mass="44663">MKITNVKTIVTCPGRNYVVVKIETDEGLSGVGDATLNGRELAVAEILKEHIAPLLHGKDPDQIEDIWQHIFRGSYWRGGPVLMTALAGIDMALWDIKAKKANLPLYSLLGGKSRDKVLCYTHVSGRDFAEVKENALKYMEQGYKALRFQVGIPGCKGTYGIENIDSNNLPFVEEWEPRPYLQTIPKLFEYLRAELGTDLEMLHDVHERLTPVEAKILAKELEPYQLFFLEDPLRPEHKESFRIIRQGAAIPIAMGELFNTKWDCLTLFEEQLIDYIRCDLSHIGGLTEAKKIANWAEVYHVKTAWHGPPDISPIAHLANVHLDLAVTNFGIQEQCAFAPEVRDVFSAQPLFNDGYLSVAEVPGLGCEVDEAAAAKYPYRRSYLPVSRRKDGTVQDW</sequence>
<dbReference type="InterPro" id="IPR034589">
    <property type="entry name" value="D-mannonate_dehydratase-like"/>
</dbReference>
<dbReference type="SUPFAM" id="SSF54826">
    <property type="entry name" value="Enolase N-terminal domain-like"/>
    <property type="match status" value="1"/>
</dbReference>
<comment type="caution">
    <text evidence="5">The sequence shown here is derived from an EMBL/GenBank/DDBJ whole genome shotgun (WGS) entry which is preliminary data.</text>
</comment>
<organism evidence="5 6">
    <name type="scientific">Hydrogenispora ethanolica</name>
    <dbReference type="NCBI Taxonomy" id="1082276"/>
    <lineage>
        <taxon>Bacteria</taxon>
        <taxon>Bacillati</taxon>
        <taxon>Bacillota</taxon>
        <taxon>Hydrogenispora</taxon>
    </lineage>
</organism>
<dbReference type="NCBIfam" id="NF043051">
    <property type="entry name" value="ManoateDhtManD"/>
    <property type="match status" value="1"/>
</dbReference>
<dbReference type="GO" id="GO:0000287">
    <property type="term" value="F:magnesium ion binding"/>
    <property type="evidence" value="ECO:0007669"/>
    <property type="project" value="UniProtKB-ARBA"/>
</dbReference>
<dbReference type="PROSITE" id="PS00908">
    <property type="entry name" value="MR_MLE_1"/>
    <property type="match status" value="1"/>
</dbReference>
<dbReference type="SMART" id="SM00922">
    <property type="entry name" value="MR_MLE"/>
    <property type="match status" value="1"/>
</dbReference>
<dbReference type="InterPro" id="IPR034593">
    <property type="entry name" value="DgoD-like"/>
</dbReference>
<dbReference type="EMBL" id="SLUN01000005">
    <property type="protein sequence ID" value="TCL73350.1"/>
    <property type="molecule type" value="Genomic_DNA"/>
</dbReference>
<proteinExistence type="inferred from homology"/>
<dbReference type="Pfam" id="PF02746">
    <property type="entry name" value="MR_MLE_N"/>
    <property type="match status" value="1"/>
</dbReference>
<dbReference type="AlphaFoldDB" id="A0A4R1S3V2"/>
<dbReference type="SUPFAM" id="SSF51604">
    <property type="entry name" value="Enolase C-terminal domain-like"/>
    <property type="match status" value="1"/>
</dbReference>
<dbReference type="Proteomes" id="UP000295008">
    <property type="component" value="Unassembled WGS sequence"/>
</dbReference>
<dbReference type="InterPro" id="IPR013342">
    <property type="entry name" value="Mandelate_racemase_C"/>
</dbReference>
<accession>A0A4R1S3V2</accession>
<comment type="similarity">
    <text evidence="2">Belongs to the mandelate racemase/muconate lactonizing enzyme family. GalD subfamily.</text>
</comment>
<dbReference type="InterPro" id="IPR029017">
    <property type="entry name" value="Enolase-like_N"/>
</dbReference>
<keyword evidence="6" id="KW-1185">Reference proteome</keyword>
<dbReference type="GO" id="GO:0016052">
    <property type="term" value="P:carbohydrate catabolic process"/>
    <property type="evidence" value="ECO:0007669"/>
    <property type="project" value="UniProtKB-ARBA"/>
</dbReference>
<dbReference type="GO" id="GO:0009063">
    <property type="term" value="P:amino acid catabolic process"/>
    <property type="evidence" value="ECO:0007669"/>
    <property type="project" value="InterPro"/>
</dbReference>
<dbReference type="SFLD" id="SFLDS00001">
    <property type="entry name" value="Enolase"/>
    <property type="match status" value="1"/>
</dbReference>
<dbReference type="InterPro" id="IPR036849">
    <property type="entry name" value="Enolase-like_C_sf"/>
</dbReference>
<evidence type="ECO:0000256" key="2">
    <source>
        <dbReference type="ARBA" id="ARBA00010339"/>
    </source>
</evidence>
<dbReference type="PANTHER" id="PTHR48080:SF6">
    <property type="entry name" value="STARVATION-SENSING PROTEIN RSPA"/>
    <property type="match status" value="1"/>
</dbReference>
<feature type="domain" description="Mandelate racemase/muconate lactonizing enzyme C-terminal" evidence="4">
    <location>
        <begin position="128"/>
        <end position="251"/>
    </location>
</feature>
<evidence type="ECO:0000313" key="6">
    <source>
        <dbReference type="Proteomes" id="UP000295008"/>
    </source>
</evidence>
<dbReference type="SFLD" id="SFLDG00033">
    <property type="entry name" value="mannonate_dehydratase"/>
    <property type="match status" value="1"/>
</dbReference>
<dbReference type="InterPro" id="IPR013341">
    <property type="entry name" value="Mandelate_racemase_N_dom"/>
</dbReference>
<name>A0A4R1S3V2_HYDET</name>
<evidence type="ECO:0000313" key="5">
    <source>
        <dbReference type="EMBL" id="TCL73350.1"/>
    </source>
</evidence>
<gene>
    <name evidence="5" type="ORF">EDC14_1005214</name>
</gene>
<evidence type="ECO:0000256" key="1">
    <source>
        <dbReference type="ARBA" id="ARBA00003553"/>
    </source>
</evidence>
<dbReference type="Gene3D" id="3.20.20.120">
    <property type="entry name" value="Enolase-like C-terminal domain"/>
    <property type="match status" value="1"/>
</dbReference>
<dbReference type="InterPro" id="IPR018110">
    <property type="entry name" value="Mandel_Rmase/mucon_lact_enz_CS"/>
</dbReference>
<dbReference type="Gene3D" id="3.30.390.10">
    <property type="entry name" value="Enolase-like, N-terminal domain"/>
    <property type="match status" value="1"/>
</dbReference>
<dbReference type="PANTHER" id="PTHR48080">
    <property type="entry name" value="D-GALACTONATE DEHYDRATASE-RELATED"/>
    <property type="match status" value="1"/>
</dbReference>
<evidence type="ECO:0000259" key="4">
    <source>
        <dbReference type="SMART" id="SM00922"/>
    </source>
</evidence>